<dbReference type="NCBIfam" id="NF002537">
    <property type="entry name" value="PRK02090.1"/>
    <property type="match status" value="1"/>
</dbReference>
<dbReference type="GO" id="GO:0006914">
    <property type="term" value="P:autophagy"/>
    <property type="evidence" value="ECO:0007669"/>
    <property type="project" value="InterPro"/>
</dbReference>
<sequence length="434" mass="49497">MPSFTASALQFDDAQLKHINDRLAKLEPQEILNWATITFSDLYQETAFGPSGNVITDMLAAQSHSVPVIFVDTLHHFDETLELSQRSQQRYSFPLHVFKPEGCQSRDDFIAKHGDRLWERDDVVYDYSVKVEPARRAYEQLNAKAVISGRRRSQKGDRAALQIVEVEQATGLVKINPLANWSFQQVWTYLRANEVPYNALLDQGYKSVGDYHSTRPVKEGEDERAGRWAGTEKTECGLHKDYFAMRSAFVARKKKQQAEAATAAQTALAILHTILFHRYFGNVKPKEQRALSSITYVSVDDPDVSAAVDEKVGELMQTVSPTADSKTQITLYFTETKSKRAWFSKSEEEIRWEEWVFDIRAHISRTEREFIQMQARAEDQVKDSLLYVITQMDQHKDHIPLIASTHGNPFPFHISVAPSAGLWSSMIKRAIRPA</sequence>
<accession>A0A1Y1WH61</accession>
<feature type="domain" description="Phosphoadenosine phosphosulphate reductase" evidence="4">
    <location>
        <begin position="44"/>
        <end position="216"/>
    </location>
</feature>
<dbReference type="InterPro" id="IPR004511">
    <property type="entry name" value="PAPS/APS_Rdtase"/>
</dbReference>
<dbReference type="InterPro" id="IPR011800">
    <property type="entry name" value="PAPS_reductase_CysH"/>
</dbReference>
<dbReference type="Pfam" id="PF07855">
    <property type="entry name" value="ATG101"/>
    <property type="match status" value="1"/>
</dbReference>
<dbReference type="EMBL" id="MCFD01000002">
    <property type="protein sequence ID" value="ORX72911.1"/>
    <property type="molecule type" value="Genomic_DNA"/>
</dbReference>
<evidence type="ECO:0000256" key="1">
    <source>
        <dbReference type="ARBA" id="ARBA00009732"/>
    </source>
</evidence>
<gene>
    <name evidence="5" type="ORF">DL89DRAFT_290714</name>
</gene>
<dbReference type="GO" id="GO:0019379">
    <property type="term" value="P:sulfate assimilation, phosphoadenylyl sulfate reduction by phosphoadenylyl-sulfate reductase (thioredoxin)"/>
    <property type="evidence" value="ECO:0007669"/>
    <property type="project" value="InterPro"/>
</dbReference>
<evidence type="ECO:0000256" key="2">
    <source>
        <dbReference type="ARBA" id="ARBA00023002"/>
    </source>
</evidence>
<dbReference type="NCBIfam" id="TIGR02057">
    <property type="entry name" value="PAPS_reductase"/>
    <property type="match status" value="1"/>
</dbReference>
<dbReference type="GeneID" id="63806763"/>
<proteinExistence type="inferred from homology"/>
<dbReference type="OrthoDB" id="7869097at2759"/>
<dbReference type="InterPro" id="IPR002500">
    <property type="entry name" value="PAPS_reduct_dom"/>
</dbReference>
<dbReference type="CDD" id="cd23945">
    <property type="entry name" value="PAPS_reductase"/>
    <property type="match status" value="1"/>
</dbReference>
<protein>
    <submittedName>
        <fullName evidence="5">Phosphoadenosine phosphosulfate reductase thioredoxin</fullName>
    </submittedName>
</protein>
<comment type="similarity">
    <text evidence="1">Belongs to the PAPS reductase family. CysH subfamily.</text>
</comment>
<dbReference type="InterPro" id="IPR012445">
    <property type="entry name" value="ATG101"/>
</dbReference>
<dbReference type="Proteomes" id="UP000193922">
    <property type="component" value="Unassembled WGS sequence"/>
</dbReference>
<dbReference type="STRING" id="61395.A0A1Y1WH61"/>
<dbReference type="GO" id="GO:0004604">
    <property type="term" value="F:phosphoadenylyl-sulfate reductase (thioredoxin) activity"/>
    <property type="evidence" value="ECO:0007669"/>
    <property type="project" value="InterPro"/>
</dbReference>
<dbReference type="RefSeq" id="XP_040746251.1">
    <property type="nucleotide sequence ID" value="XM_040890115.1"/>
</dbReference>
<dbReference type="PANTHER" id="PTHR46509:SF1">
    <property type="entry name" value="PHOSPHOADENOSINE PHOSPHOSULFATE REDUCTASE"/>
    <property type="match status" value="1"/>
</dbReference>
<organism evidence="5 6">
    <name type="scientific">Linderina pennispora</name>
    <dbReference type="NCBI Taxonomy" id="61395"/>
    <lineage>
        <taxon>Eukaryota</taxon>
        <taxon>Fungi</taxon>
        <taxon>Fungi incertae sedis</taxon>
        <taxon>Zoopagomycota</taxon>
        <taxon>Kickxellomycotina</taxon>
        <taxon>Kickxellomycetes</taxon>
        <taxon>Kickxellales</taxon>
        <taxon>Kickxellaceae</taxon>
        <taxon>Linderina</taxon>
    </lineage>
</organism>
<evidence type="ECO:0000313" key="6">
    <source>
        <dbReference type="Proteomes" id="UP000193922"/>
    </source>
</evidence>
<comment type="pathway">
    <text evidence="3">Sulfur metabolism; hydrogen sulfide biosynthesis; sulfite from sulfate.</text>
</comment>
<evidence type="ECO:0000259" key="4">
    <source>
        <dbReference type="Pfam" id="PF01507"/>
    </source>
</evidence>
<dbReference type="AlphaFoldDB" id="A0A1Y1WH61"/>
<dbReference type="NCBIfam" id="TIGR00434">
    <property type="entry name" value="cysH"/>
    <property type="match status" value="1"/>
</dbReference>
<evidence type="ECO:0000313" key="5">
    <source>
        <dbReference type="EMBL" id="ORX72911.1"/>
    </source>
</evidence>
<dbReference type="HAMAP" id="MF_00063">
    <property type="entry name" value="CysH"/>
    <property type="match status" value="1"/>
</dbReference>
<name>A0A1Y1WH61_9FUNG</name>
<dbReference type="PANTHER" id="PTHR46509">
    <property type="entry name" value="PHOSPHOADENOSINE PHOSPHOSULFATE REDUCTASE"/>
    <property type="match status" value="1"/>
</dbReference>
<dbReference type="Gene3D" id="3.40.50.620">
    <property type="entry name" value="HUPs"/>
    <property type="match status" value="1"/>
</dbReference>
<evidence type="ECO:0000256" key="3">
    <source>
        <dbReference type="ARBA" id="ARBA00024327"/>
    </source>
</evidence>
<reference evidence="5 6" key="1">
    <citation type="submission" date="2016-07" db="EMBL/GenBank/DDBJ databases">
        <title>Pervasive Adenine N6-methylation of Active Genes in Fungi.</title>
        <authorList>
            <consortium name="DOE Joint Genome Institute"/>
            <person name="Mondo S.J."/>
            <person name="Dannebaum R.O."/>
            <person name="Kuo R.C."/>
            <person name="Labutti K."/>
            <person name="Haridas S."/>
            <person name="Kuo A."/>
            <person name="Salamov A."/>
            <person name="Ahrendt S.R."/>
            <person name="Lipzen A."/>
            <person name="Sullivan W."/>
            <person name="Andreopoulos W.B."/>
            <person name="Clum A."/>
            <person name="Lindquist E."/>
            <person name="Daum C."/>
            <person name="Ramamoorthy G.K."/>
            <person name="Gryganskyi A."/>
            <person name="Culley D."/>
            <person name="Magnuson J.K."/>
            <person name="James T.Y."/>
            <person name="O'Malley M.A."/>
            <person name="Stajich J.E."/>
            <person name="Spatafora J.W."/>
            <person name="Visel A."/>
            <person name="Grigoriev I.V."/>
        </authorList>
    </citation>
    <scope>NUCLEOTIDE SEQUENCE [LARGE SCALE GENOMIC DNA]</scope>
    <source>
        <strain evidence="5 6">ATCC 12442</strain>
    </source>
</reference>
<keyword evidence="6" id="KW-1185">Reference proteome</keyword>
<dbReference type="InterPro" id="IPR014729">
    <property type="entry name" value="Rossmann-like_a/b/a_fold"/>
</dbReference>
<dbReference type="GO" id="GO:0005737">
    <property type="term" value="C:cytoplasm"/>
    <property type="evidence" value="ECO:0007669"/>
    <property type="project" value="TreeGrafter"/>
</dbReference>
<comment type="caution">
    <text evidence="5">The sequence shown here is derived from an EMBL/GenBank/DDBJ whole genome shotgun (WGS) entry which is preliminary data.</text>
</comment>
<dbReference type="Pfam" id="PF01507">
    <property type="entry name" value="PAPS_reduct"/>
    <property type="match status" value="1"/>
</dbReference>
<dbReference type="SUPFAM" id="SSF52402">
    <property type="entry name" value="Adenine nucleotide alpha hydrolases-like"/>
    <property type="match status" value="1"/>
</dbReference>
<keyword evidence="2" id="KW-0560">Oxidoreductase</keyword>